<evidence type="ECO:0000259" key="2">
    <source>
        <dbReference type="Pfam" id="PF12937"/>
    </source>
</evidence>
<dbReference type="InParanoid" id="A0A1X2HWG6"/>
<dbReference type="InterPro" id="IPR001810">
    <property type="entry name" value="F-box_dom"/>
</dbReference>
<evidence type="ECO:0000256" key="1">
    <source>
        <dbReference type="SAM" id="MobiDB-lite"/>
    </source>
</evidence>
<evidence type="ECO:0000313" key="4">
    <source>
        <dbReference type="Proteomes" id="UP000242180"/>
    </source>
</evidence>
<dbReference type="InterPro" id="IPR036047">
    <property type="entry name" value="F-box-like_dom_sf"/>
</dbReference>
<dbReference type="Proteomes" id="UP000242180">
    <property type="component" value="Unassembled WGS sequence"/>
</dbReference>
<dbReference type="Gene3D" id="1.20.1280.50">
    <property type="match status" value="1"/>
</dbReference>
<feature type="domain" description="F-box" evidence="2">
    <location>
        <begin position="48"/>
        <end position="90"/>
    </location>
</feature>
<proteinExistence type="predicted"/>
<feature type="region of interest" description="Disordered" evidence="1">
    <location>
        <begin position="14"/>
        <end position="39"/>
    </location>
</feature>
<organism evidence="3 4">
    <name type="scientific">Syncephalastrum racemosum</name>
    <name type="common">Filamentous fungus</name>
    <dbReference type="NCBI Taxonomy" id="13706"/>
    <lineage>
        <taxon>Eukaryota</taxon>
        <taxon>Fungi</taxon>
        <taxon>Fungi incertae sedis</taxon>
        <taxon>Mucoromycota</taxon>
        <taxon>Mucoromycotina</taxon>
        <taxon>Mucoromycetes</taxon>
        <taxon>Mucorales</taxon>
        <taxon>Syncephalastraceae</taxon>
        <taxon>Syncephalastrum</taxon>
    </lineage>
</organism>
<name>A0A1X2HWG6_SYNRA</name>
<gene>
    <name evidence="3" type="ORF">BCR43DRAFT_510917</name>
</gene>
<protein>
    <recommendedName>
        <fullName evidence="2">F-box domain-containing protein</fullName>
    </recommendedName>
</protein>
<sequence>MLYRFVQEWATRLTSKNDPPRSSVPEPPHPSSMNGPQEARNAKADPMQYLPDDLLFDVFGHCQADLVECTRVSRTWRGRLLQLPLWKYIHVNLCQVLPFNVAWQDGFFRCVRPELRELSLTSDHGISPVVSVLAKAHCPRLFKLTIKERNAIKASNLRHLLRYRFFGLPQWDPFVHIAQRLTTLVIVSEYHQRGLLRVLLALCPQLERLEQHFATTGIARRFAMPGVSYQKGSFQPTRLRHLLWSNCHDIIHDATLVSNWCPELVAFCFREDMFNASFEHDILELTNALMFIEISCPKLTRLLVEAGDGTDFEDVVAFHGSSDTGLHYFVYTTLSWYQPEYLYIVLDTHPLTLEYINMSLEGNEATLANADTFRELPCMRRLKVSGGSRTAAHHLALFLVLCPNLQELSLESVLVVDSLCVAVPQLPIQTFHMTLASASSVTSTLDLLHPWVLACGKCPLRVLSMDASSQSNWIVVCLLLPKLGCLCTLTSLTLSTNFNWSETYLRRVGDSFTNAMKESGMVNRLQCLKINRVHYDTNAQIQQFVASDPNA</sequence>
<dbReference type="SUPFAM" id="SSF52047">
    <property type="entry name" value="RNI-like"/>
    <property type="match status" value="1"/>
</dbReference>
<comment type="caution">
    <text evidence="3">The sequence shown here is derived from an EMBL/GenBank/DDBJ whole genome shotgun (WGS) entry which is preliminary data.</text>
</comment>
<reference evidence="3 4" key="1">
    <citation type="submission" date="2016-07" db="EMBL/GenBank/DDBJ databases">
        <title>Pervasive Adenine N6-methylation of Active Genes in Fungi.</title>
        <authorList>
            <consortium name="DOE Joint Genome Institute"/>
            <person name="Mondo S.J."/>
            <person name="Dannebaum R.O."/>
            <person name="Kuo R.C."/>
            <person name="Labutti K."/>
            <person name="Haridas S."/>
            <person name="Kuo A."/>
            <person name="Salamov A."/>
            <person name="Ahrendt S.R."/>
            <person name="Lipzen A."/>
            <person name="Sullivan W."/>
            <person name="Andreopoulos W.B."/>
            <person name="Clum A."/>
            <person name="Lindquist E."/>
            <person name="Daum C."/>
            <person name="Ramamoorthy G.K."/>
            <person name="Gryganskyi A."/>
            <person name="Culley D."/>
            <person name="Magnuson J.K."/>
            <person name="James T.Y."/>
            <person name="O'Malley M.A."/>
            <person name="Stajich J.E."/>
            <person name="Spatafora J.W."/>
            <person name="Visel A."/>
            <person name="Grigoriev I.V."/>
        </authorList>
    </citation>
    <scope>NUCLEOTIDE SEQUENCE [LARGE SCALE GENOMIC DNA]</scope>
    <source>
        <strain evidence="3 4">NRRL 2496</strain>
    </source>
</reference>
<dbReference type="EMBL" id="MCGN01000001">
    <property type="protein sequence ID" value="ORZ03919.1"/>
    <property type="molecule type" value="Genomic_DNA"/>
</dbReference>
<dbReference type="SUPFAM" id="SSF81383">
    <property type="entry name" value="F-box domain"/>
    <property type="match status" value="1"/>
</dbReference>
<accession>A0A1X2HWG6</accession>
<dbReference type="Pfam" id="PF12937">
    <property type="entry name" value="F-box-like"/>
    <property type="match status" value="1"/>
</dbReference>
<evidence type="ECO:0000313" key="3">
    <source>
        <dbReference type="EMBL" id="ORZ03919.1"/>
    </source>
</evidence>
<dbReference type="AlphaFoldDB" id="A0A1X2HWG6"/>
<keyword evidence="4" id="KW-1185">Reference proteome</keyword>